<dbReference type="Pfam" id="PF14317">
    <property type="entry name" value="YcxB"/>
    <property type="match status" value="1"/>
</dbReference>
<dbReference type="EMBL" id="VSSQ01021918">
    <property type="protein sequence ID" value="MPM67836.1"/>
    <property type="molecule type" value="Genomic_DNA"/>
</dbReference>
<gene>
    <name evidence="3" type="ORF">SDC9_114761</name>
</gene>
<dbReference type="AlphaFoldDB" id="A0A645BR47"/>
<evidence type="ECO:0000259" key="2">
    <source>
        <dbReference type="Pfam" id="PF14317"/>
    </source>
</evidence>
<proteinExistence type="predicted"/>
<organism evidence="3">
    <name type="scientific">bioreactor metagenome</name>
    <dbReference type="NCBI Taxonomy" id="1076179"/>
    <lineage>
        <taxon>unclassified sequences</taxon>
        <taxon>metagenomes</taxon>
        <taxon>ecological metagenomes</taxon>
    </lineage>
</organism>
<dbReference type="InterPro" id="IPR025588">
    <property type="entry name" value="YcxB-like_C"/>
</dbReference>
<protein>
    <recommendedName>
        <fullName evidence="2">YcxB-like C-terminal domain-containing protein</fullName>
    </recommendedName>
</protein>
<sequence length="233" mass="26463">MQDGSEVTVAYPQIAKVFETKNIFFLMLSTRIGFLLEKQGFEGMTADEFGRFIRARAVGEGQADLKKRQRKTVLISSAVSLVIFAVVFSISFFGQTFKNFFPRTFTYGNYSIKLTSAFDEYEGEWETPDVTVYCFHETAGDLSNSGLEYDTAAAYLQGTNESYGISSVVTAVSDTCAWTAYTDTYAENEYYYYDYVIESNGDFWYTEFCCDAIDTDKYAPYFEKWAQTIKIAG</sequence>
<comment type="caution">
    <text evidence="3">The sequence shown here is derived from an EMBL/GenBank/DDBJ whole genome shotgun (WGS) entry which is preliminary data.</text>
</comment>
<name>A0A645BR47_9ZZZZ</name>
<evidence type="ECO:0000256" key="1">
    <source>
        <dbReference type="SAM" id="Phobius"/>
    </source>
</evidence>
<keyword evidence="1" id="KW-1133">Transmembrane helix</keyword>
<feature type="transmembrane region" description="Helical" evidence="1">
    <location>
        <begin position="73"/>
        <end position="94"/>
    </location>
</feature>
<feature type="domain" description="YcxB-like C-terminal" evidence="2">
    <location>
        <begin position="2"/>
        <end position="53"/>
    </location>
</feature>
<reference evidence="3" key="1">
    <citation type="submission" date="2019-08" db="EMBL/GenBank/DDBJ databases">
        <authorList>
            <person name="Kucharzyk K."/>
            <person name="Murdoch R.W."/>
            <person name="Higgins S."/>
            <person name="Loffler F."/>
        </authorList>
    </citation>
    <scope>NUCLEOTIDE SEQUENCE</scope>
</reference>
<keyword evidence="1" id="KW-0472">Membrane</keyword>
<accession>A0A645BR47</accession>
<evidence type="ECO:0000313" key="3">
    <source>
        <dbReference type="EMBL" id="MPM67836.1"/>
    </source>
</evidence>
<keyword evidence="1" id="KW-0812">Transmembrane</keyword>